<comment type="caution">
    <text evidence="1">The sequence shown here is derived from an EMBL/GenBank/DDBJ whole genome shotgun (WGS) entry which is preliminary data.</text>
</comment>
<dbReference type="OrthoDB" id="9882762at2"/>
<reference evidence="1 2" key="1">
    <citation type="submission" date="2020-01" db="EMBL/GenBank/DDBJ databases">
        <title>Whole genome sequencing of Halomonas alkaliphila strain LS44.</title>
        <authorList>
            <person name="Kumar S."/>
            <person name="Paul D."/>
            <person name="Shouche Y."/>
            <person name="Suryavanshi M.V."/>
        </authorList>
    </citation>
    <scope>NUCLEOTIDE SEQUENCE [LARGE SCALE GENOMIC DNA]</scope>
    <source>
        <strain evidence="1 2">LS44</strain>
    </source>
</reference>
<name>A0A7C9JRM4_9GAMM</name>
<sequence length="97" mass="11222">MMTEHDEPMRYEDIPEETRRRVESEIAGMAPPCLKLEPEEWLAMREIAITAMDTFYERAVWTDAGLPHGPTAFDLETLDQAIELLSDLRDRLADLED</sequence>
<dbReference type="AlphaFoldDB" id="A0A7C9JRM4"/>
<gene>
    <name evidence="1" type="ORF">GPL32_02315</name>
</gene>
<evidence type="ECO:0000313" key="1">
    <source>
        <dbReference type="EMBL" id="NDL69343.1"/>
    </source>
</evidence>
<organism evidence="1 2">
    <name type="scientific">Vreelandella alkaliphila</name>
    <dbReference type="NCBI Taxonomy" id="272774"/>
    <lineage>
        <taxon>Bacteria</taxon>
        <taxon>Pseudomonadati</taxon>
        <taxon>Pseudomonadota</taxon>
        <taxon>Gammaproteobacteria</taxon>
        <taxon>Oceanospirillales</taxon>
        <taxon>Halomonadaceae</taxon>
        <taxon>Vreelandella</taxon>
    </lineage>
</organism>
<proteinExistence type="predicted"/>
<dbReference type="EMBL" id="JAAEHK010000002">
    <property type="protein sequence ID" value="NDL69343.1"/>
    <property type="molecule type" value="Genomic_DNA"/>
</dbReference>
<dbReference type="RefSeq" id="WP_162217290.1">
    <property type="nucleotide sequence ID" value="NZ_JAAEHK010000002.1"/>
</dbReference>
<dbReference type="Proteomes" id="UP000480312">
    <property type="component" value="Unassembled WGS sequence"/>
</dbReference>
<accession>A0A7C9JRM4</accession>
<protein>
    <submittedName>
        <fullName evidence="1">Uncharacterized protein</fullName>
    </submittedName>
</protein>
<evidence type="ECO:0000313" key="2">
    <source>
        <dbReference type="Proteomes" id="UP000480312"/>
    </source>
</evidence>